<keyword evidence="17" id="KW-1185">Reference proteome</keyword>
<dbReference type="RefSeq" id="WP_214624538.1">
    <property type="nucleotide sequence ID" value="NZ_JAHGAW010000010.1"/>
</dbReference>
<dbReference type="Proteomes" id="UP001138757">
    <property type="component" value="Unassembled WGS sequence"/>
</dbReference>
<evidence type="ECO:0000256" key="8">
    <source>
        <dbReference type="ARBA" id="ARBA00023077"/>
    </source>
</evidence>
<evidence type="ECO:0000256" key="3">
    <source>
        <dbReference type="ARBA" id="ARBA00022452"/>
    </source>
</evidence>
<comment type="caution">
    <text evidence="16">The sequence shown here is derived from an EMBL/GenBank/DDBJ whole genome shotgun (WGS) entry which is preliminary data.</text>
</comment>
<keyword evidence="16" id="KW-0675">Receptor</keyword>
<feature type="domain" description="TonB-dependent receptor-like beta-barrel" evidence="14">
    <location>
        <begin position="295"/>
        <end position="753"/>
    </location>
</feature>
<dbReference type="Pfam" id="PF00593">
    <property type="entry name" value="TonB_dep_Rec_b-barrel"/>
    <property type="match status" value="1"/>
</dbReference>
<dbReference type="PANTHER" id="PTHR32552:SF81">
    <property type="entry name" value="TONB-DEPENDENT OUTER MEMBRANE RECEPTOR"/>
    <property type="match status" value="1"/>
</dbReference>
<keyword evidence="8 12" id="KW-0798">TonB box</keyword>
<evidence type="ECO:0000256" key="1">
    <source>
        <dbReference type="ARBA" id="ARBA00004571"/>
    </source>
</evidence>
<protein>
    <submittedName>
        <fullName evidence="16">TonB-dependent receptor</fullName>
    </submittedName>
</protein>
<keyword evidence="2 11" id="KW-0813">Transport</keyword>
<accession>A0A9X1ISK0</accession>
<feature type="signal peptide" evidence="13">
    <location>
        <begin position="1"/>
        <end position="29"/>
    </location>
</feature>
<dbReference type="EMBL" id="JAHGAW010000010">
    <property type="protein sequence ID" value="MBT2188280.1"/>
    <property type="molecule type" value="Genomic_DNA"/>
</dbReference>
<dbReference type="PANTHER" id="PTHR32552">
    <property type="entry name" value="FERRICHROME IRON RECEPTOR-RELATED"/>
    <property type="match status" value="1"/>
</dbReference>
<evidence type="ECO:0000256" key="7">
    <source>
        <dbReference type="ARBA" id="ARBA00023065"/>
    </source>
</evidence>
<name>A0A9X1ISK0_9SPHN</name>
<dbReference type="AlphaFoldDB" id="A0A9X1ISK0"/>
<keyword evidence="7" id="KW-0406">Ion transport</keyword>
<organism evidence="16 17">
    <name type="scientific">Sphingobium nicotianae</name>
    <dbReference type="NCBI Taxonomy" id="2782607"/>
    <lineage>
        <taxon>Bacteria</taxon>
        <taxon>Pseudomonadati</taxon>
        <taxon>Pseudomonadota</taxon>
        <taxon>Alphaproteobacteria</taxon>
        <taxon>Sphingomonadales</taxon>
        <taxon>Sphingomonadaceae</taxon>
        <taxon>Sphingobium</taxon>
    </lineage>
</organism>
<keyword evidence="3 11" id="KW-1134">Transmembrane beta strand</keyword>
<keyword evidence="13" id="KW-0732">Signal</keyword>
<sequence length="790" mass="85803">MKTTTSTMLKTVGCLAVAMAIAPAAWAQAAAADAPKDAAATSEEGKIEEITVTAQFRRQNLQRTPIAITAVSGEMMEARSQVSIADVAAQTPSVTLKPNSANYGSSLAANIRGVGQFDFHPALEPGVGVYVDDVYYSTLTGSVLDLLDLDRVEVLRGPQGTLAGKNSIGGAIKLYSKRPTGDNSGYISGTYGSRNRFDLRGTVDLGLAKDLSLRLTGVTRAQDGYIERRDYGCDHPGQGIPALRDAPNCVLSHQGEVGYWATRGALRYEPSSNFEINIIGDYTAEKHEIAGGVLTYANYKGAGDVNPFATAIPYDSRFICGRFCNYSSYTSPADGALGASSIPGRLSYTGWGLSGQVEWKLADNIQLVGITAYRKYDETFSNEDDLSPMSVVLGGPNNVNFHAWSNELRLTGDALGRRLHYTIGGYMIDQKSFYVSRQDIRYAVPALVFVSGDPVPANSRAVFAHAAYDLTDELVITGGIRYTKEEKNYTFRRRDRAGNLLGGQYTTLDGKTGNYSGDNIDYRANISYQITPRINTYVQWSTGFKGGGVNPRPYSASQVVPFNPETLSTWEVGVKSDLFDRRVRLNLAAYTSEYKDIQLTLNSCPQYNPPGVTVPCAMPANVGSARIKGFEAESSVRLFGGLMYDASVSYTDFAYKSIAAQAGGAGNPNGVQYGMVPPYTPKWKWSTGVQYEIDAGGIGSVTPRFDISHQSKIWGVAVNSPRTQINAYTLANARLTWRNPKRDIEASLEVTNLFDEYYYLTASEVSVTTGVANAQPGRPREWAITVKKSF</sequence>
<evidence type="ECO:0000256" key="5">
    <source>
        <dbReference type="ARBA" id="ARBA00022692"/>
    </source>
</evidence>
<comment type="similarity">
    <text evidence="11 12">Belongs to the TonB-dependent receptor family.</text>
</comment>
<dbReference type="InterPro" id="IPR000531">
    <property type="entry name" value="Beta-barrel_TonB"/>
</dbReference>
<dbReference type="InterPro" id="IPR039426">
    <property type="entry name" value="TonB-dep_rcpt-like"/>
</dbReference>
<comment type="subcellular location">
    <subcellularLocation>
        <location evidence="1 11">Cell outer membrane</location>
        <topology evidence="1 11">Multi-pass membrane protein</topology>
    </subcellularLocation>
</comment>
<keyword evidence="5 11" id="KW-0812">Transmembrane</keyword>
<keyword evidence="9 11" id="KW-0472">Membrane</keyword>
<evidence type="ECO:0000256" key="13">
    <source>
        <dbReference type="SAM" id="SignalP"/>
    </source>
</evidence>
<dbReference type="CDD" id="cd01347">
    <property type="entry name" value="ligand_gated_channel"/>
    <property type="match status" value="1"/>
</dbReference>
<dbReference type="GO" id="GO:0006826">
    <property type="term" value="P:iron ion transport"/>
    <property type="evidence" value="ECO:0007669"/>
    <property type="project" value="UniProtKB-KW"/>
</dbReference>
<evidence type="ECO:0000259" key="15">
    <source>
        <dbReference type="Pfam" id="PF07715"/>
    </source>
</evidence>
<evidence type="ECO:0000256" key="11">
    <source>
        <dbReference type="PROSITE-ProRule" id="PRU01360"/>
    </source>
</evidence>
<dbReference type="InterPro" id="IPR012910">
    <property type="entry name" value="Plug_dom"/>
</dbReference>
<evidence type="ECO:0000313" key="16">
    <source>
        <dbReference type="EMBL" id="MBT2188280.1"/>
    </source>
</evidence>
<proteinExistence type="inferred from homology"/>
<evidence type="ECO:0000256" key="4">
    <source>
        <dbReference type="ARBA" id="ARBA00022496"/>
    </source>
</evidence>
<evidence type="ECO:0000313" key="17">
    <source>
        <dbReference type="Proteomes" id="UP001138757"/>
    </source>
</evidence>
<evidence type="ECO:0000256" key="12">
    <source>
        <dbReference type="RuleBase" id="RU003357"/>
    </source>
</evidence>
<evidence type="ECO:0000256" key="9">
    <source>
        <dbReference type="ARBA" id="ARBA00023136"/>
    </source>
</evidence>
<dbReference type="PROSITE" id="PS52016">
    <property type="entry name" value="TONB_DEPENDENT_REC_3"/>
    <property type="match status" value="1"/>
</dbReference>
<evidence type="ECO:0000256" key="6">
    <source>
        <dbReference type="ARBA" id="ARBA00023004"/>
    </source>
</evidence>
<dbReference type="Pfam" id="PF07715">
    <property type="entry name" value="Plug"/>
    <property type="match status" value="1"/>
</dbReference>
<dbReference type="InterPro" id="IPR036942">
    <property type="entry name" value="Beta-barrel_TonB_sf"/>
</dbReference>
<feature type="chain" id="PRO_5040769606" evidence="13">
    <location>
        <begin position="30"/>
        <end position="790"/>
    </location>
</feature>
<gene>
    <name evidence="16" type="ORF">KK488_15090</name>
</gene>
<keyword evidence="10 11" id="KW-0998">Cell outer membrane</keyword>
<keyword evidence="6" id="KW-0408">Iron</keyword>
<evidence type="ECO:0000259" key="14">
    <source>
        <dbReference type="Pfam" id="PF00593"/>
    </source>
</evidence>
<keyword evidence="4" id="KW-0410">Iron transport</keyword>
<feature type="domain" description="TonB-dependent receptor plug" evidence="15">
    <location>
        <begin position="61"/>
        <end position="171"/>
    </location>
</feature>
<reference evidence="16" key="1">
    <citation type="submission" date="2021-05" db="EMBL/GenBank/DDBJ databases">
        <title>Genome of Sphingobium sp. strain.</title>
        <authorList>
            <person name="Fan R."/>
        </authorList>
    </citation>
    <scope>NUCLEOTIDE SEQUENCE</scope>
    <source>
        <strain evidence="16">H33</strain>
    </source>
</reference>
<evidence type="ECO:0000256" key="2">
    <source>
        <dbReference type="ARBA" id="ARBA00022448"/>
    </source>
</evidence>
<evidence type="ECO:0000256" key="10">
    <source>
        <dbReference type="ARBA" id="ARBA00023237"/>
    </source>
</evidence>
<dbReference type="Gene3D" id="2.40.170.20">
    <property type="entry name" value="TonB-dependent receptor, beta-barrel domain"/>
    <property type="match status" value="1"/>
</dbReference>
<dbReference type="GO" id="GO:0009279">
    <property type="term" value="C:cell outer membrane"/>
    <property type="evidence" value="ECO:0007669"/>
    <property type="project" value="UniProtKB-SubCell"/>
</dbReference>
<dbReference type="SUPFAM" id="SSF56935">
    <property type="entry name" value="Porins"/>
    <property type="match status" value="1"/>
</dbReference>